<protein>
    <submittedName>
        <fullName evidence="3">Uncharacterized protein</fullName>
    </submittedName>
</protein>
<dbReference type="AlphaFoldDB" id="A0A9W4U4J1"/>
<dbReference type="Proteomes" id="UP001152607">
    <property type="component" value="Unassembled WGS sequence"/>
</dbReference>
<gene>
    <name evidence="3" type="ORF">PDIGIT_LOCUS2310</name>
</gene>
<keyword evidence="2" id="KW-0812">Transmembrane</keyword>
<evidence type="ECO:0000313" key="3">
    <source>
        <dbReference type="EMBL" id="CAI6286251.1"/>
    </source>
</evidence>
<proteinExistence type="predicted"/>
<keyword evidence="2" id="KW-1133">Transmembrane helix</keyword>
<comment type="caution">
    <text evidence="3">The sequence shown here is derived from an EMBL/GenBank/DDBJ whole genome shotgun (WGS) entry which is preliminary data.</text>
</comment>
<dbReference type="OrthoDB" id="202545at2759"/>
<name>A0A9W4U4J1_9PLEO</name>
<evidence type="ECO:0000256" key="1">
    <source>
        <dbReference type="SAM" id="MobiDB-lite"/>
    </source>
</evidence>
<keyword evidence="2" id="KW-0472">Membrane</keyword>
<feature type="transmembrane region" description="Helical" evidence="2">
    <location>
        <begin position="78"/>
        <end position="100"/>
    </location>
</feature>
<feature type="region of interest" description="Disordered" evidence="1">
    <location>
        <begin position="1"/>
        <end position="29"/>
    </location>
</feature>
<reference evidence="3" key="1">
    <citation type="submission" date="2023-01" db="EMBL/GenBank/DDBJ databases">
        <authorList>
            <person name="Van Ghelder C."/>
            <person name="Rancurel C."/>
        </authorList>
    </citation>
    <scope>NUCLEOTIDE SEQUENCE</scope>
    <source>
        <strain evidence="3">CNCM I-4278</strain>
    </source>
</reference>
<evidence type="ECO:0000256" key="2">
    <source>
        <dbReference type="SAM" id="Phobius"/>
    </source>
</evidence>
<dbReference type="EMBL" id="CAOQHR010000001">
    <property type="protein sequence ID" value="CAI6286251.1"/>
    <property type="molecule type" value="Genomic_DNA"/>
</dbReference>
<feature type="transmembrane region" description="Helical" evidence="2">
    <location>
        <begin position="106"/>
        <end position="127"/>
    </location>
</feature>
<keyword evidence="4" id="KW-1185">Reference proteome</keyword>
<dbReference type="PANTHER" id="PTHR42044">
    <property type="entry name" value="DUF676 DOMAIN-CONTAINING PROTEIN-RELATED"/>
    <property type="match status" value="1"/>
</dbReference>
<dbReference type="PANTHER" id="PTHR42044:SF2">
    <property type="entry name" value="DUF676 DOMAIN-CONTAINING PROTEIN"/>
    <property type="match status" value="1"/>
</dbReference>
<sequence>MPQTTPLPTTLLPPQQPLRPTSTTDAKPLPYTGSPMLLFLSDVRLLFRNASSLPGIMLPIIASPPSPLDELFPSPGNMLCLALHSFLIVVEFGFLLSLPALVFVPLWAGMLWVVGVFGVVGGVSWVLNGEGEVRSRSGVLNAAEMREREKECWVFLNGVSVGHHWLQNNVDRIAQTFRRPILGVHNRTYGIIFDLIQCLIERNFCYATDDIRRSYAIIREKLLNPDYTKVVLILHSQGGIEGSLILDWLLGELSHDIIHKLEIYTFGSAANHFNNPLRHVNSESSKNEHVHANAVRHIEHYTNNGEFVARWGAITFAHTENRYMGRMFIRPGSGHLLNQHYLKSMFPLGKDGRVMERNAFMDMDVELPGHHSGDHNTREYVETVLNEGDPVGGEHEQPRPVRTAKVKDFSRLWGYRNGMNPPE</sequence>
<accession>A0A9W4U4J1</accession>
<evidence type="ECO:0000313" key="4">
    <source>
        <dbReference type="Proteomes" id="UP001152607"/>
    </source>
</evidence>
<dbReference type="InterPro" id="IPR029058">
    <property type="entry name" value="AB_hydrolase_fold"/>
</dbReference>
<organism evidence="3 4">
    <name type="scientific">Periconia digitata</name>
    <dbReference type="NCBI Taxonomy" id="1303443"/>
    <lineage>
        <taxon>Eukaryota</taxon>
        <taxon>Fungi</taxon>
        <taxon>Dikarya</taxon>
        <taxon>Ascomycota</taxon>
        <taxon>Pezizomycotina</taxon>
        <taxon>Dothideomycetes</taxon>
        <taxon>Pleosporomycetidae</taxon>
        <taxon>Pleosporales</taxon>
        <taxon>Massarineae</taxon>
        <taxon>Periconiaceae</taxon>
        <taxon>Periconia</taxon>
    </lineage>
</organism>
<dbReference type="SUPFAM" id="SSF53474">
    <property type="entry name" value="alpha/beta-Hydrolases"/>
    <property type="match status" value="1"/>
</dbReference>
<feature type="compositionally biased region" description="Low complexity" evidence="1">
    <location>
        <begin position="1"/>
        <end position="24"/>
    </location>
</feature>